<sequence>MEGLSHEEKLRLSVLRDVSKICQEVGGQIKMELEKDVINLIGELIWKKMRVISQDLEHFAKHAKRTTINAEDVKLLTRRNPSLRATVCEMADKAAKKKRQGKEKATEELS</sequence>
<name>A0A067R7P3_ZOONE</name>
<dbReference type="CDD" id="cd22919">
    <property type="entry name" value="HFD_CENP-S"/>
    <property type="match status" value="1"/>
</dbReference>
<dbReference type="PANTHER" id="PTHR22980">
    <property type="entry name" value="CORTISTATIN"/>
    <property type="match status" value="1"/>
</dbReference>
<keyword evidence="3" id="KW-0227">DNA damage</keyword>
<dbReference type="EMBL" id="KK852823">
    <property type="protein sequence ID" value="KDR15492.1"/>
    <property type="molecule type" value="Genomic_DNA"/>
</dbReference>
<keyword evidence="7" id="KW-1185">Reference proteome</keyword>
<reference evidence="6 7" key="1">
    <citation type="journal article" date="2014" name="Nat. Commun.">
        <title>Molecular traces of alternative social organization in a termite genome.</title>
        <authorList>
            <person name="Terrapon N."/>
            <person name="Li C."/>
            <person name="Robertson H.M."/>
            <person name="Ji L."/>
            <person name="Meng X."/>
            <person name="Booth W."/>
            <person name="Chen Z."/>
            <person name="Childers C.P."/>
            <person name="Glastad K.M."/>
            <person name="Gokhale K."/>
            <person name="Gowin J."/>
            <person name="Gronenberg W."/>
            <person name="Hermansen R.A."/>
            <person name="Hu H."/>
            <person name="Hunt B.G."/>
            <person name="Huylmans A.K."/>
            <person name="Khalil S.M."/>
            <person name="Mitchell R.D."/>
            <person name="Munoz-Torres M.C."/>
            <person name="Mustard J.A."/>
            <person name="Pan H."/>
            <person name="Reese J.T."/>
            <person name="Scharf M.E."/>
            <person name="Sun F."/>
            <person name="Vogel H."/>
            <person name="Xiao J."/>
            <person name="Yang W."/>
            <person name="Yang Z."/>
            <person name="Yang Z."/>
            <person name="Zhou J."/>
            <person name="Zhu J."/>
            <person name="Brent C.S."/>
            <person name="Elsik C.G."/>
            <person name="Goodisman M.A."/>
            <person name="Liberles D.A."/>
            <person name="Roe R.M."/>
            <person name="Vargo E.L."/>
            <person name="Vilcinskas A."/>
            <person name="Wang J."/>
            <person name="Bornberg-Bauer E."/>
            <person name="Korb J."/>
            <person name="Zhang G."/>
            <person name="Liebig J."/>
        </authorList>
    </citation>
    <scope>NUCLEOTIDE SEQUENCE [LARGE SCALE GENOMIC DNA]</scope>
    <source>
        <tissue evidence="6">Whole organism</tissue>
    </source>
</reference>
<accession>A0A067R7P3</accession>
<evidence type="ECO:0000256" key="5">
    <source>
        <dbReference type="ARBA" id="ARBA00023204"/>
    </source>
</evidence>
<proteinExistence type="inferred from homology"/>
<evidence type="ECO:0000256" key="1">
    <source>
        <dbReference type="ARBA" id="ARBA00006612"/>
    </source>
</evidence>
<dbReference type="GO" id="GO:0006281">
    <property type="term" value="P:DNA repair"/>
    <property type="evidence" value="ECO:0007669"/>
    <property type="project" value="UniProtKB-KW"/>
</dbReference>
<dbReference type="GO" id="GO:0046982">
    <property type="term" value="F:protein heterodimerization activity"/>
    <property type="evidence" value="ECO:0007669"/>
    <property type="project" value="InterPro"/>
</dbReference>
<dbReference type="GO" id="GO:0000712">
    <property type="term" value="P:resolution of meiotic recombination intermediates"/>
    <property type="evidence" value="ECO:0007669"/>
    <property type="project" value="TreeGrafter"/>
</dbReference>
<dbReference type="GO" id="GO:0071821">
    <property type="term" value="C:FANCM-MHF complex"/>
    <property type="evidence" value="ECO:0007669"/>
    <property type="project" value="InterPro"/>
</dbReference>
<keyword evidence="4" id="KW-0238">DNA-binding</keyword>
<dbReference type="PANTHER" id="PTHR22980:SF0">
    <property type="entry name" value="CENTROMERE PROTEIN S"/>
    <property type="match status" value="1"/>
</dbReference>
<organism evidence="6 7">
    <name type="scientific">Zootermopsis nevadensis</name>
    <name type="common">Dampwood termite</name>
    <dbReference type="NCBI Taxonomy" id="136037"/>
    <lineage>
        <taxon>Eukaryota</taxon>
        <taxon>Metazoa</taxon>
        <taxon>Ecdysozoa</taxon>
        <taxon>Arthropoda</taxon>
        <taxon>Hexapoda</taxon>
        <taxon>Insecta</taxon>
        <taxon>Pterygota</taxon>
        <taxon>Neoptera</taxon>
        <taxon>Polyneoptera</taxon>
        <taxon>Dictyoptera</taxon>
        <taxon>Blattodea</taxon>
        <taxon>Blattoidea</taxon>
        <taxon>Termitoidae</taxon>
        <taxon>Termopsidae</taxon>
        <taxon>Zootermopsis</taxon>
    </lineage>
</organism>
<dbReference type="eggNOG" id="ENOG502S2ZK">
    <property type="taxonomic scope" value="Eukaryota"/>
</dbReference>
<dbReference type="InParanoid" id="A0A067R7P3"/>
<evidence type="ECO:0000256" key="3">
    <source>
        <dbReference type="ARBA" id="ARBA00022763"/>
    </source>
</evidence>
<dbReference type="STRING" id="136037.A0A067R7P3"/>
<dbReference type="Proteomes" id="UP000027135">
    <property type="component" value="Unassembled WGS sequence"/>
</dbReference>
<dbReference type="InterPro" id="IPR029003">
    <property type="entry name" value="CENP-S/Mhf1"/>
</dbReference>
<dbReference type="SUPFAM" id="SSF47113">
    <property type="entry name" value="Histone-fold"/>
    <property type="match status" value="1"/>
</dbReference>
<evidence type="ECO:0000256" key="4">
    <source>
        <dbReference type="ARBA" id="ARBA00023125"/>
    </source>
</evidence>
<dbReference type="GO" id="GO:0003682">
    <property type="term" value="F:chromatin binding"/>
    <property type="evidence" value="ECO:0007669"/>
    <property type="project" value="TreeGrafter"/>
</dbReference>
<dbReference type="AlphaFoldDB" id="A0A067R7P3"/>
<dbReference type="GO" id="GO:0031297">
    <property type="term" value="P:replication fork processing"/>
    <property type="evidence" value="ECO:0007669"/>
    <property type="project" value="TreeGrafter"/>
</dbReference>
<gene>
    <name evidence="6" type="ORF">L798_10469</name>
</gene>
<dbReference type="InterPro" id="IPR009072">
    <property type="entry name" value="Histone-fold"/>
</dbReference>
<dbReference type="GO" id="GO:0003677">
    <property type="term" value="F:DNA binding"/>
    <property type="evidence" value="ECO:0007669"/>
    <property type="project" value="UniProtKB-KW"/>
</dbReference>
<dbReference type="OMA" id="WTQIENV"/>
<evidence type="ECO:0000313" key="6">
    <source>
        <dbReference type="EMBL" id="KDR15492.1"/>
    </source>
</evidence>
<evidence type="ECO:0000256" key="2">
    <source>
        <dbReference type="ARBA" id="ARBA00016400"/>
    </source>
</evidence>
<comment type="similarity">
    <text evidence="1">Belongs to the TAF9 family. CENP-S/MHF1 subfamily.</text>
</comment>
<protein>
    <recommendedName>
        <fullName evidence="2">Centromere protein S</fullName>
    </recommendedName>
</protein>
<dbReference type="Gene3D" id="1.10.20.10">
    <property type="entry name" value="Histone, subunit A"/>
    <property type="match status" value="1"/>
</dbReference>
<dbReference type="Pfam" id="PF15630">
    <property type="entry name" value="CENP-S"/>
    <property type="match status" value="1"/>
</dbReference>
<keyword evidence="5" id="KW-0234">DNA repair</keyword>
<evidence type="ECO:0000313" key="7">
    <source>
        <dbReference type="Proteomes" id="UP000027135"/>
    </source>
</evidence>